<dbReference type="GO" id="GO:0005737">
    <property type="term" value="C:cytoplasm"/>
    <property type="evidence" value="ECO:0007669"/>
    <property type="project" value="TreeGrafter"/>
</dbReference>
<dbReference type="EMBL" id="FTMX01000009">
    <property type="protein sequence ID" value="SIS01225.1"/>
    <property type="molecule type" value="Genomic_DNA"/>
</dbReference>
<sequence>MLCSIFKEGVIQSMQTLIEKLAEELLEAERAIKPISPITDRHDTLSVVDSYHVQLEVVKRKLAEGRSIIGKKVGLTSKAMQHMLGVNEPDYGHLFDDMKVETDEMVNIDLMVAPKIEAEIGFILGEDLKGPNLTYLDVMMATKYVVPTIEIIDSRIVDWRIKLIDTIADNGSSAKVVVGKRLSTIDQIDLRIASMVLYKNEELIATGAGAAALGHPAHAVAWLANKLSEFNISLKAGELILPGALSAAILVSSGDTITAEFGTLGSVSVHFE</sequence>
<proteinExistence type="predicted"/>
<evidence type="ECO:0000259" key="2">
    <source>
        <dbReference type="Pfam" id="PF01557"/>
    </source>
</evidence>
<protein>
    <submittedName>
        <fullName evidence="3">2-keto-4-pentenoate hydratase</fullName>
    </submittedName>
</protein>
<reference evidence="3 4" key="1">
    <citation type="submission" date="2017-01" db="EMBL/GenBank/DDBJ databases">
        <authorList>
            <person name="Varghese N."/>
            <person name="Submissions S."/>
        </authorList>
    </citation>
    <scope>NUCLEOTIDE SEQUENCE [LARGE SCALE GENOMIC DNA]</scope>
    <source>
        <strain evidence="3 4">RUG2-6</strain>
    </source>
</reference>
<dbReference type="AlphaFoldDB" id="A0A9X8RDK3"/>
<organism evidence="3 4">
    <name type="scientific">Peribacillus simplex</name>
    <dbReference type="NCBI Taxonomy" id="1478"/>
    <lineage>
        <taxon>Bacteria</taxon>
        <taxon>Bacillati</taxon>
        <taxon>Bacillota</taxon>
        <taxon>Bacilli</taxon>
        <taxon>Bacillales</taxon>
        <taxon>Bacillaceae</taxon>
        <taxon>Peribacillus</taxon>
    </lineage>
</organism>
<feature type="domain" description="Fumarylacetoacetase-like C-terminal" evidence="2">
    <location>
        <begin position="114"/>
        <end position="268"/>
    </location>
</feature>
<dbReference type="PANTHER" id="PTHR30143:SF0">
    <property type="entry name" value="2-KETO-4-PENTENOATE HYDRATASE"/>
    <property type="match status" value="1"/>
</dbReference>
<name>A0A9X8RDK3_9BACI</name>
<dbReference type="Proteomes" id="UP000185829">
    <property type="component" value="Unassembled WGS sequence"/>
</dbReference>
<dbReference type="InterPro" id="IPR011234">
    <property type="entry name" value="Fumarylacetoacetase-like_C"/>
</dbReference>
<dbReference type="GO" id="GO:0008684">
    <property type="term" value="F:2-oxopent-4-enoate hydratase activity"/>
    <property type="evidence" value="ECO:0007669"/>
    <property type="project" value="TreeGrafter"/>
</dbReference>
<dbReference type="SUPFAM" id="SSF56529">
    <property type="entry name" value="FAH"/>
    <property type="match status" value="1"/>
</dbReference>
<evidence type="ECO:0000313" key="3">
    <source>
        <dbReference type="EMBL" id="SIS01225.1"/>
    </source>
</evidence>
<dbReference type="InterPro" id="IPR036663">
    <property type="entry name" value="Fumarylacetoacetase_C_sf"/>
</dbReference>
<dbReference type="PANTHER" id="PTHR30143">
    <property type="entry name" value="ACID HYDRATASE"/>
    <property type="match status" value="1"/>
</dbReference>
<accession>A0A9X8RDK3</accession>
<evidence type="ECO:0000313" key="4">
    <source>
        <dbReference type="Proteomes" id="UP000185829"/>
    </source>
</evidence>
<keyword evidence="1" id="KW-0456">Lyase</keyword>
<dbReference type="Gene3D" id="3.90.850.10">
    <property type="entry name" value="Fumarylacetoacetase-like, C-terminal domain"/>
    <property type="match status" value="1"/>
</dbReference>
<dbReference type="InterPro" id="IPR050772">
    <property type="entry name" value="Hydratase-Decarb/MhpD_sf"/>
</dbReference>
<gene>
    <name evidence="3" type="ORF">SAMN05878482_10914</name>
</gene>
<evidence type="ECO:0000256" key="1">
    <source>
        <dbReference type="ARBA" id="ARBA00023239"/>
    </source>
</evidence>
<dbReference type="Pfam" id="PF01557">
    <property type="entry name" value="FAA_hydrolase"/>
    <property type="match status" value="1"/>
</dbReference>
<comment type="caution">
    <text evidence="3">The sequence shown here is derived from an EMBL/GenBank/DDBJ whole genome shotgun (WGS) entry which is preliminary data.</text>
</comment>